<sequence length="89" mass="10469">MEYGIKVNAKGRDINIDFNNKFITKVGKITVNTRRFQRPIIMISNWEMNLPDDFFETNNKNAMVIIDDNVKYTLSHIKGTYNKEKVKIN</sequence>
<evidence type="ECO:0000313" key="1">
    <source>
        <dbReference type="EMBL" id="KKL58622.1"/>
    </source>
</evidence>
<comment type="caution">
    <text evidence="1">The sequence shown here is derived from an EMBL/GenBank/DDBJ whole genome shotgun (WGS) entry which is preliminary data.</text>
</comment>
<name>A0A0F9G5S2_9ZZZZ</name>
<proteinExistence type="predicted"/>
<organism evidence="1">
    <name type="scientific">marine sediment metagenome</name>
    <dbReference type="NCBI Taxonomy" id="412755"/>
    <lineage>
        <taxon>unclassified sequences</taxon>
        <taxon>metagenomes</taxon>
        <taxon>ecological metagenomes</taxon>
    </lineage>
</organism>
<dbReference type="EMBL" id="LAZR01029757">
    <property type="protein sequence ID" value="KKL58622.1"/>
    <property type="molecule type" value="Genomic_DNA"/>
</dbReference>
<reference evidence="1" key="1">
    <citation type="journal article" date="2015" name="Nature">
        <title>Complex archaea that bridge the gap between prokaryotes and eukaryotes.</title>
        <authorList>
            <person name="Spang A."/>
            <person name="Saw J.H."/>
            <person name="Jorgensen S.L."/>
            <person name="Zaremba-Niedzwiedzka K."/>
            <person name="Martijn J."/>
            <person name="Lind A.E."/>
            <person name="van Eijk R."/>
            <person name="Schleper C."/>
            <person name="Guy L."/>
            <person name="Ettema T.J."/>
        </authorList>
    </citation>
    <scope>NUCLEOTIDE SEQUENCE</scope>
</reference>
<gene>
    <name evidence="1" type="ORF">LCGC14_2223490</name>
</gene>
<accession>A0A0F9G5S2</accession>
<dbReference type="AlphaFoldDB" id="A0A0F9G5S2"/>
<protein>
    <submittedName>
        <fullName evidence="1">Uncharacterized protein</fullName>
    </submittedName>
</protein>